<organism evidence="2 3">
    <name type="scientific">Virgibacillus kekensis</name>
    <dbReference type="NCBI Taxonomy" id="202261"/>
    <lineage>
        <taxon>Bacteria</taxon>
        <taxon>Bacillati</taxon>
        <taxon>Bacillota</taxon>
        <taxon>Bacilli</taxon>
        <taxon>Bacillales</taxon>
        <taxon>Bacillaceae</taxon>
        <taxon>Virgibacillus</taxon>
    </lineage>
</organism>
<evidence type="ECO:0000259" key="1">
    <source>
        <dbReference type="Pfam" id="PF14285"/>
    </source>
</evidence>
<dbReference type="Proteomes" id="UP001595989">
    <property type="component" value="Unassembled WGS sequence"/>
</dbReference>
<name>A0ABV9DD62_9BACI</name>
<gene>
    <name evidence="2" type="ORF">ACFO3D_00775</name>
</gene>
<feature type="domain" description="DUF4367" evidence="1">
    <location>
        <begin position="96"/>
        <end position="145"/>
    </location>
</feature>
<protein>
    <submittedName>
        <fullName evidence="2">DUF4367 domain-containing protein</fullName>
    </submittedName>
</protein>
<evidence type="ECO:0000313" key="3">
    <source>
        <dbReference type="Proteomes" id="UP001595989"/>
    </source>
</evidence>
<accession>A0ABV9DD62</accession>
<reference evidence="3" key="1">
    <citation type="journal article" date="2019" name="Int. J. Syst. Evol. Microbiol.">
        <title>The Global Catalogue of Microorganisms (GCM) 10K type strain sequencing project: providing services to taxonomists for standard genome sequencing and annotation.</title>
        <authorList>
            <consortium name="The Broad Institute Genomics Platform"/>
            <consortium name="The Broad Institute Genome Sequencing Center for Infectious Disease"/>
            <person name="Wu L."/>
            <person name="Ma J."/>
        </authorList>
    </citation>
    <scope>NUCLEOTIDE SEQUENCE [LARGE SCALE GENOMIC DNA]</scope>
    <source>
        <strain evidence="3">CGMCC 4.7426</strain>
    </source>
</reference>
<dbReference type="InterPro" id="IPR025377">
    <property type="entry name" value="DUF4367"/>
</dbReference>
<dbReference type="Pfam" id="PF14285">
    <property type="entry name" value="DUF4367"/>
    <property type="match status" value="1"/>
</dbReference>
<proteinExistence type="predicted"/>
<dbReference type="EMBL" id="JBHSFU010000001">
    <property type="protein sequence ID" value="MFC4556739.1"/>
    <property type="molecule type" value="Genomic_DNA"/>
</dbReference>
<sequence length="158" mass="17603">MKKGLYLLIIVGLLLIGCNDVTSGEKSVDLELFDNAGIKAKIEKKNFKPEFPTEIPFTVEDTVVSSDPSNDTHSTVEFFGEGNHLSLSIFKGDNLTQGAEYEEVEIGNIQGKYRENKAGTKLLYWQEDGISYSLGYLSKQSKEKVTKEQLIAVAELFE</sequence>
<evidence type="ECO:0000313" key="2">
    <source>
        <dbReference type="EMBL" id="MFC4556739.1"/>
    </source>
</evidence>
<dbReference type="PROSITE" id="PS51257">
    <property type="entry name" value="PROKAR_LIPOPROTEIN"/>
    <property type="match status" value="1"/>
</dbReference>
<comment type="caution">
    <text evidence="2">The sequence shown here is derived from an EMBL/GenBank/DDBJ whole genome shotgun (WGS) entry which is preliminary data.</text>
</comment>
<keyword evidence="3" id="KW-1185">Reference proteome</keyword>
<dbReference type="RefSeq" id="WP_390292665.1">
    <property type="nucleotide sequence ID" value="NZ_JBHSFU010000001.1"/>
</dbReference>